<comment type="caution">
    <text evidence="2">The sequence shown here is derived from an EMBL/GenBank/DDBJ whole genome shotgun (WGS) entry which is preliminary data.</text>
</comment>
<name>J9GKH2_9ZZZZ</name>
<protein>
    <submittedName>
        <fullName evidence="2">Uncharacterized protein</fullName>
    </submittedName>
</protein>
<evidence type="ECO:0000256" key="1">
    <source>
        <dbReference type="SAM" id="MobiDB-lite"/>
    </source>
</evidence>
<reference evidence="2" key="1">
    <citation type="journal article" date="2012" name="PLoS ONE">
        <title>Gene sets for utilization of primary and secondary nutrition supplies in the distal gut of endangered iberian lynx.</title>
        <authorList>
            <person name="Alcaide M."/>
            <person name="Messina E."/>
            <person name="Richter M."/>
            <person name="Bargiela R."/>
            <person name="Peplies J."/>
            <person name="Huws S.A."/>
            <person name="Newbold C.J."/>
            <person name="Golyshin P.N."/>
            <person name="Simon M.A."/>
            <person name="Lopez G."/>
            <person name="Yakimov M.M."/>
            <person name="Ferrer M."/>
        </authorList>
    </citation>
    <scope>NUCLEOTIDE SEQUENCE</scope>
</reference>
<sequence>MDSFLRSPDWCSCSSRGTGLPECRLPPELRQKSPASHIG</sequence>
<evidence type="ECO:0000313" key="2">
    <source>
        <dbReference type="EMBL" id="EJX02588.1"/>
    </source>
</evidence>
<gene>
    <name evidence="2" type="ORF">EVA_09307</name>
</gene>
<feature type="region of interest" description="Disordered" evidence="1">
    <location>
        <begin position="15"/>
        <end position="39"/>
    </location>
</feature>
<dbReference type="AlphaFoldDB" id="J9GKH2"/>
<organism evidence="2">
    <name type="scientific">gut metagenome</name>
    <dbReference type="NCBI Taxonomy" id="749906"/>
    <lineage>
        <taxon>unclassified sequences</taxon>
        <taxon>metagenomes</taxon>
        <taxon>organismal metagenomes</taxon>
    </lineage>
</organism>
<proteinExistence type="predicted"/>
<accession>J9GKH2</accession>
<dbReference type="EMBL" id="AMCI01002482">
    <property type="protein sequence ID" value="EJX02588.1"/>
    <property type="molecule type" value="Genomic_DNA"/>
</dbReference>